<feature type="compositionally biased region" description="Polar residues" evidence="1">
    <location>
        <begin position="66"/>
        <end position="103"/>
    </location>
</feature>
<reference evidence="2" key="1">
    <citation type="submission" date="2020-05" db="UniProtKB">
        <authorList>
            <consortium name="EnsemblMetazoa"/>
        </authorList>
    </citation>
    <scope>IDENTIFICATION</scope>
    <source>
        <strain evidence="2">BB02</strain>
    </source>
</reference>
<accession>A0A2C9M0T2</accession>
<gene>
    <name evidence="2" type="primary">106058399</name>
</gene>
<dbReference type="VEuPathDB" id="VectorBase:BGLB037237"/>
<dbReference type="Proteomes" id="UP000076420">
    <property type="component" value="Unassembled WGS sequence"/>
</dbReference>
<dbReference type="KEGG" id="bgt:106058399"/>
<evidence type="ECO:0000256" key="1">
    <source>
        <dbReference type="SAM" id="MobiDB-lite"/>
    </source>
</evidence>
<feature type="region of interest" description="Disordered" evidence="1">
    <location>
        <begin position="61"/>
        <end position="103"/>
    </location>
</feature>
<name>A0A2C9M0T2_BIOGL</name>
<proteinExistence type="predicted"/>
<dbReference type="VEuPathDB" id="VectorBase:BGLAX_029756"/>
<dbReference type="OrthoDB" id="10563634at2759"/>
<dbReference type="EnsemblMetazoa" id="BGLB037237-RA">
    <property type="protein sequence ID" value="BGLB037237-PA"/>
    <property type="gene ID" value="BGLB037237"/>
</dbReference>
<evidence type="ECO:0000313" key="2">
    <source>
        <dbReference type="EnsemblMetazoa" id="BGLB037237-PA"/>
    </source>
</evidence>
<dbReference type="AlphaFoldDB" id="A0A2C9M0T2"/>
<organism evidence="2 3">
    <name type="scientific">Biomphalaria glabrata</name>
    <name type="common">Bloodfluke planorb</name>
    <name type="synonym">Freshwater snail</name>
    <dbReference type="NCBI Taxonomy" id="6526"/>
    <lineage>
        <taxon>Eukaryota</taxon>
        <taxon>Metazoa</taxon>
        <taxon>Spiralia</taxon>
        <taxon>Lophotrochozoa</taxon>
        <taxon>Mollusca</taxon>
        <taxon>Gastropoda</taxon>
        <taxon>Heterobranchia</taxon>
        <taxon>Euthyneura</taxon>
        <taxon>Panpulmonata</taxon>
        <taxon>Hygrophila</taxon>
        <taxon>Lymnaeoidea</taxon>
        <taxon>Planorbidae</taxon>
        <taxon>Biomphalaria</taxon>
    </lineage>
</organism>
<protein>
    <submittedName>
        <fullName evidence="2">Uncharacterized protein</fullName>
    </submittedName>
</protein>
<evidence type="ECO:0000313" key="3">
    <source>
        <dbReference type="Proteomes" id="UP000076420"/>
    </source>
</evidence>
<sequence length="171" mass="19526">MEKVRMMETLKGRLQNVSDEYVEQKTRFMFSITGHFLDFCKCDNSRDLLDRIWSGDFAEKDGEMSPMSNDTPSWNNTGAPGNMWGSNDTMPQQPNATDSWPATTEAPVSTTASEEDDFMEKVKRFASLDRKELVSQVLQDLVQIMCESASQYFLSINTLEDAIIQYRNSHP</sequence>